<dbReference type="Proteomes" id="UP000261600">
    <property type="component" value="Unplaced"/>
</dbReference>
<feature type="region of interest" description="Disordered" evidence="1">
    <location>
        <begin position="152"/>
        <end position="171"/>
    </location>
</feature>
<evidence type="ECO:0000313" key="3">
    <source>
        <dbReference type="Proteomes" id="UP000261600"/>
    </source>
</evidence>
<evidence type="ECO:0000313" key="2">
    <source>
        <dbReference type="Ensembl" id="ENSMALP00000029506.1"/>
    </source>
</evidence>
<feature type="compositionally biased region" description="Polar residues" evidence="1">
    <location>
        <begin position="160"/>
        <end position="171"/>
    </location>
</feature>
<proteinExistence type="predicted"/>
<sequence length="171" mass="18953">MSHHGGGTRGFYFSTVLSLARSLAAHRQAPLEKVQKLQCMCPADFRGVFQLDERRRGAVIALGIFLVESNLQHRDAIVPYLLGLLKGLPKVQWIEENSEHKARETLPVAENFSFCLVTLLSDVAQRDETLQGQILEAVMDVMQVLQDSCKNPEAHDKGGNITNSNASSVCY</sequence>
<reference evidence="2" key="1">
    <citation type="submission" date="2025-08" db="UniProtKB">
        <authorList>
            <consortium name="Ensembl"/>
        </authorList>
    </citation>
    <scope>IDENTIFICATION</scope>
</reference>
<organism evidence="2 3">
    <name type="scientific">Monopterus albus</name>
    <name type="common">Swamp eel</name>
    <dbReference type="NCBI Taxonomy" id="43700"/>
    <lineage>
        <taxon>Eukaryota</taxon>
        <taxon>Metazoa</taxon>
        <taxon>Chordata</taxon>
        <taxon>Craniata</taxon>
        <taxon>Vertebrata</taxon>
        <taxon>Euteleostomi</taxon>
        <taxon>Actinopterygii</taxon>
        <taxon>Neopterygii</taxon>
        <taxon>Teleostei</taxon>
        <taxon>Neoteleostei</taxon>
        <taxon>Acanthomorphata</taxon>
        <taxon>Anabantaria</taxon>
        <taxon>Synbranchiformes</taxon>
        <taxon>Synbranchidae</taxon>
        <taxon>Monopterus</taxon>
    </lineage>
</organism>
<evidence type="ECO:0008006" key="4">
    <source>
        <dbReference type="Google" id="ProtNLM"/>
    </source>
</evidence>
<name>A0A3Q3KIJ0_MONAL</name>
<dbReference type="STRING" id="43700.ENSMALP00000029506"/>
<protein>
    <recommendedName>
        <fullName evidence="4">Phosphatidylinositol 4-kinase alpha</fullName>
    </recommendedName>
</protein>
<accession>A0A3Q3KIJ0</accession>
<evidence type="ECO:0000256" key="1">
    <source>
        <dbReference type="SAM" id="MobiDB-lite"/>
    </source>
</evidence>
<reference evidence="2" key="2">
    <citation type="submission" date="2025-09" db="UniProtKB">
        <authorList>
            <consortium name="Ensembl"/>
        </authorList>
    </citation>
    <scope>IDENTIFICATION</scope>
</reference>
<dbReference type="AlphaFoldDB" id="A0A3Q3KIJ0"/>
<dbReference type="Ensembl" id="ENSMALT00000030034.1">
    <property type="protein sequence ID" value="ENSMALP00000029506.1"/>
    <property type="gene ID" value="ENSMALG00000020411.1"/>
</dbReference>
<keyword evidence="3" id="KW-1185">Reference proteome</keyword>